<evidence type="ECO:0000256" key="8">
    <source>
        <dbReference type="ARBA" id="ARBA00023242"/>
    </source>
</evidence>
<keyword evidence="5" id="KW-0010">Activator</keyword>
<evidence type="ECO:0000256" key="10">
    <source>
        <dbReference type="SAM" id="MobiDB-lite"/>
    </source>
</evidence>
<reference evidence="13" key="1">
    <citation type="submission" date="2003-08" db="EMBL/GenBank/DDBJ databases">
        <authorList>
            <person name="Birren B."/>
            <person name="Nusbaum C."/>
            <person name="Abebe A."/>
            <person name="Abouelleil A."/>
            <person name="Adekoya E."/>
            <person name="Ait-zahra M."/>
            <person name="Allen N."/>
            <person name="Allen T."/>
            <person name="An P."/>
            <person name="Anderson M."/>
            <person name="Anderson S."/>
            <person name="Arachchi H."/>
            <person name="Armbruster J."/>
            <person name="Bachantsang P."/>
            <person name="Baldwin J."/>
            <person name="Barry A."/>
            <person name="Bayul T."/>
            <person name="Blitshsteyn B."/>
            <person name="Bloom T."/>
            <person name="Blye J."/>
            <person name="Boguslavskiy L."/>
            <person name="Borowsky M."/>
            <person name="Boukhgalter B."/>
            <person name="Brunache A."/>
            <person name="Butler J."/>
            <person name="Calixte N."/>
            <person name="Calvo S."/>
            <person name="Camarata J."/>
            <person name="Campo K."/>
            <person name="Chang J."/>
            <person name="Cheshatsang Y."/>
            <person name="Citroen M."/>
            <person name="Collymore A."/>
            <person name="Considine T."/>
            <person name="Cook A."/>
            <person name="Cooke P."/>
            <person name="Corum B."/>
            <person name="Cuomo C."/>
            <person name="David R."/>
            <person name="Dawoe T."/>
            <person name="Degray S."/>
            <person name="Dodge S."/>
            <person name="Dooley K."/>
            <person name="Dorje P."/>
            <person name="Dorjee K."/>
            <person name="Dorris L."/>
            <person name="Duffey N."/>
            <person name="Dupes A."/>
            <person name="Elkins T."/>
            <person name="Engels R."/>
            <person name="Erickson J."/>
            <person name="Farina A."/>
            <person name="Faro S."/>
            <person name="Ferreira P."/>
            <person name="Fischer H."/>
            <person name="Fitzgerald M."/>
            <person name="Foley K."/>
            <person name="Gage D."/>
            <person name="Galagan J."/>
            <person name="Gearin G."/>
            <person name="Gnerre S."/>
            <person name="Gnirke A."/>
            <person name="Goyette A."/>
            <person name="Graham J."/>
            <person name="Grandbois E."/>
            <person name="Gyaltsen K."/>
            <person name="Hafez N."/>
            <person name="Hagopian D."/>
            <person name="Hagos B."/>
            <person name="Hall J."/>
            <person name="Hatcher B."/>
            <person name="Heller A."/>
            <person name="Higgins H."/>
            <person name="Honan T."/>
            <person name="Horn A."/>
            <person name="Houde N."/>
            <person name="Hughes L."/>
            <person name="Hulme W."/>
            <person name="Husby E."/>
            <person name="Iliev I."/>
            <person name="Jaffe D."/>
            <person name="Jones C."/>
            <person name="Kamal M."/>
            <person name="Kamat A."/>
            <person name="Kamvysselis M."/>
            <person name="Karlsson E."/>
            <person name="Kells C."/>
            <person name="Kieu A."/>
            <person name="Kisner P."/>
            <person name="Kodira C."/>
            <person name="Kulbokas E."/>
            <person name="Labutti K."/>
            <person name="Lama D."/>
            <person name="Landers T."/>
            <person name="Leger J."/>
            <person name="Levine S."/>
            <person name="Lewis D."/>
            <person name="Lewis T."/>
            <person name="Lindblad-toh K."/>
            <person name="Liu X."/>
            <person name="Lokyitsang T."/>
            <person name="Lokyitsang Y."/>
            <person name="Lucien O."/>
            <person name="Lui A."/>
            <person name="Ma L.J."/>
            <person name="Mabbitt R."/>
            <person name="Macdonald J."/>
            <person name="Maclean C."/>
            <person name="Major J."/>
            <person name="Manning J."/>
            <person name="Marabella R."/>
            <person name="Maru K."/>
            <person name="Matthews C."/>
            <person name="Mauceli E."/>
            <person name="Mccarthy M."/>
            <person name="Mcdonough S."/>
            <person name="Mcghee T."/>
            <person name="Meldrim J."/>
            <person name="Meneus L."/>
            <person name="Mesirov J."/>
            <person name="Mihalev A."/>
            <person name="Mihova T."/>
            <person name="Mikkelsen T."/>
            <person name="Mlenga V."/>
            <person name="Moru K."/>
            <person name="Mozes J."/>
            <person name="Mulrain L."/>
            <person name="Munson G."/>
            <person name="Naylor J."/>
            <person name="Newes C."/>
            <person name="Nguyen C."/>
            <person name="Nguyen N."/>
            <person name="Nguyen T."/>
            <person name="Nicol R."/>
            <person name="Nielsen C."/>
            <person name="Nizzari M."/>
            <person name="Norbu C."/>
            <person name="Norbu N."/>
            <person name="O'donnell P."/>
            <person name="Okoawo O."/>
            <person name="O'leary S."/>
            <person name="Omotosho B."/>
            <person name="O'neill K."/>
            <person name="Osman S."/>
            <person name="Parker S."/>
            <person name="Perrin D."/>
            <person name="Phunkhang P."/>
            <person name="Piqani B."/>
            <person name="Purcell S."/>
            <person name="Rachupka T."/>
            <person name="Ramasamy U."/>
            <person name="Rameau R."/>
            <person name="Ray V."/>
            <person name="Raymond C."/>
            <person name="Retta R."/>
            <person name="Richardson S."/>
            <person name="Rise C."/>
            <person name="Rodriguez J."/>
            <person name="Rogers J."/>
            <person name="Rogov P."/>
            <person name="Rutman M."/>
            <person name="Schupbach R."/>
            <person name="Seaman C."/>
            <person name="Settipalli S."/>
            <person name="Sharpe T."/>
            <person name="Sheridan J."/>
            <person name="Sherpa N."/>
            <person name="Shi J."/>
            <person name="Smirnov S."/>
            <person name="Smith C."/>
            <person name="Sougnez C."/>
            <person name="Spencer B."/>
            <person name="Stalker J."/>
            <person name="Stange-thomann N."/>
            <person name="Stavropoulos S."/>
            <person name="Stetson K."/>
            <person name="Stone C."/>
            <person name="Stone S."/>
            <person name="Stubbs M."/>
            <person name="Talamas J."/>
            <person name="Tchuinga P."/>
            <person name="Tenzing P."/>
            <person name="Tesfaye S."/>
            <person name="Theodore J."/>
            <person name="Thoulutsang Y."/>
            <person name="Topham K."/>
            <person name="Towey S."/>
            <person name="Tsamla T."/>
            <person name="Tsomo N."/>
            <person name="Vallee D."/>
            <person name="Vassiliev H."/>
            <person name="Venkataraman V."/>
            <person name="Vinson J."/>
            <person name="Vo A."/>
            <person name="Wade C."/>
            <person name="Wang S."/>
            <person name="Wangchuk T."/>
            <person name="Wangdi T."/>
            <person name="Whittaker C."/>
            <person name="Wilkinson J."/>
            <person name="Wu Y."/>
            <person name="Wyman D."/>
            <person name="Yadav S."/>
            <person name="Yang S."/>
            <person name="Yang X."/>
            <person name="Yeager S."/>
            <person name="Yee E."/>
            <person name="Young G."/>
            <person name="Zainoun J."/>
            <person name="Zembeck L."/>
            <person name="Zimmer A."/>
            <person name="Zody M."/>
            <person name="Lander E."/>
        </authorList>
    </citation>
    <scope>NUCLEOTIDE SEQUENCE [LARGE SCALE GENOMIC DNA]</scope>
</reference>
<dbReference type="AlphaFoldDB" id="H2ZAN7"/>
<dbReference type="GO" id="GO:0005634">
    <property type="term" value="C:nucleus"/>
    <property type="evidence" value="ECO:0007669"/>
    <property type="project" value="UniProtKB-SubCell"/>
</dbReference>
<feature type="region of interest" description="Disordered" evidence="10">
    <location>
        <begin position="69"/>
        <end position="93"/>
    </location>
</feature>
<sequence>MASLHSMFDEKSSVDDLLESNYLKLPFCDEDIKDFKELAGQFWGSESEDSPPFDIQYHHGLASPVSESYCLSPSSSTSSGQNTDNTHSLLNERPDTPLMAVKFEDFSNDYGLYGIDGFPTFTDEKADDGLIDINDMMESDVDVITLPTDNLKTGSERTYDCLFASNDNTITISKGEDGNAMVKQPQNDGKQSQMDLSPTPEPVPTQPSYILTNQELKSARVDEVIDISDLIKLPTVTTAQKVKLSPTQAKIATNTFTHKTQIQIPTAALQTILKNGRLVTTRLPGDIPRIKIKSETETDILKLAATRHDLPPTPPSSTSSDTEGSNSPRSVGKGGSPICHLRVQPQTTSLANQLISSTQRYTQSHGALILTEDEKRTLIAEGYNVPAKLPLTKSEEKSLKKVRRKIKNKISAQESRRKKKEYVETLEKRMDVYNRENTELRGKLDSLESSNRSLLNQLKSLQVLVAGSIPKPSRAVTTQTSSCLMMIVLCFAIFLGGWFPHSPLNSGFSGMTSFGKAFEHQDEQNWGSRVLLPNDRCYGDGCYEWKDDDQSALEKNADAIEPGDTYDEPTGGGSTNNDTGDETSKIIRNTMEARSAADVLASRKVAVQGSKMKVVVEGPYDVTRKVIANRLVTE</sequence>
<feature type="region of interest" description="Disordered" evidence="10">
    <location>
        <begin position="304"/>
        <end position="340"/>
    </location>
</feature>
<feature type="compositionally biased region" description="Polar residues" evidence="10">
    <location>
        <begin position="184"/>
        <end position="196"/>
    </location>
</feature>
<dbReference type="GO" id="GO:0035497">
    <property type="term" value="F:cAMP response element binding"/>
    <property type="evidence" value="ECO:0007669"/>
    <property type="project" value="TreeGrafter"/>
</dbReference>
<keyword evidence="6" id="KW-0804">Transcription</keyword>
<evidence type="ECO:0000313" key="12">
    <source>
        <dbReference type="Ensembl" id="ENSCSAVP00000014652.1"/>
    </source>
</evidence>
<keyword evidence="8" id="KW-0539">Nucleus</keyword>
<keyword evidence="9" id="KW-0175">Coiled coil</keyword>
<feature type="coiled-coil region" evidence="9">
    <location>
        <begin position="416"/>
        <end position="464"/>
    </location>
</feature>
<dbReference type="PANTHER" id="PTHR46004">
    <property type="entry name" value="CYCLIC AMP RESPONSE ELEMENT-BINDING PROTEIN A"/>
    <property type="match status" value="1"/>
</dbReference>
<evidence type="ECO:0000313" key="13">
    <source>
        <dbReference type="Proteomes" id="UP000007875"/>
    </source>
</evidence>
<evidence type="ECO:0000256" key="7">
    <source>
        <dbReference type="ARBA" id="ARBA00023230"/>
    </source>
</evidence>
<dbReference type="STRING" id="51511.ENSCSAVP00000014652"/>
<dbReference type="InParanoid" id="H2ZAN7"/>
<dbReference type="GeneTree" id="ENSGT00940000171171"/>
<accession>H2ZAN7</accession>
<feature type="compositionally biased region" description="Low complexity" evidence="10">
    <location>
        <begin position="316"/>
        <end position="328"/>
    </location>
</feature>
<evidence type="ECO:0000259" key="11">
    <source>
        <dbReference type="PROSITE" id="PS50217"/>
    </source>
</evidence>
<comment type="similarity">
    <text evidence="2">Belongs to the bZIP family. ATF subfamily.</text>
</comment>
<dbReference type="PROSITE" id="PS50217">
    <property type="entry name" value="BZIP"/>
    <property type="match status" value="1"/>
</dbReference>
<reference evidence="12" key="2">
    <citation type="submission" date="2025-08" db="UniProtKB">
        <authorList>
            <consortium name="Ensembl"/>
        </authorList>
    </citation>
    <scope>IDENTIFICATION</scope>
</reference>
<dbReference type="Proteomes" id="UP000007875">
    <property type="component" value="Unassembled WGS sequence"/>
</dbReference>
<evidence type="ECO:0000256" key="1">
    <source>
        <dbReference type="ARBA" id="ARBA00004123"/>
    </source>
</evidence>
<organism evidence="12 13">
    <name type="scientific">Ciona savignyi</name>
    <name type="common">Pacific transparent sea squirt</name>
    <dbReference type="NCBI Taxonomy" id="51511"/>
    <lineage>
        <taxon>Eukaryota</taxon>
        <taxon>Metazoa</taxon>
        <taxon>Chordata</taxon>
        <taxon>Tunicata</taxon>
        <taxon>Ascidiacea</taxon>
        <taxon>Phlebobranchia</taxon>
        <taxon>Cionidae</taxon>
        <taxon>Ciona</taxon>
    </lineage>
</organism>
<evidence type="ECO:0000256" key="5">
    <source>
        <dbReference type="ARBA" id="ARBA00023159"/>
    </source>
</evidence>
<dbReference type="InterPro" id="IPR046347">
    <property type="entry name" value="bZIP_sf"/>
</dbReference>
<keyword evidence="4" id="KW-0238">DNA-binding</keyword>
<feature type="region of interest" description="Disordered" evidence="10">
    <location>
        <begin position="173"/>
        <end position="207"/>
    </location>
</feature>
<evidence type="ECO:0000256" key="4">
    <source>
        <dbReference type="ARBA" id="ARBA00023125"/>
    </source>
</evidence>
<feature type="compositionally biased region" description="Polar residues" evidence="10">
    <location>
        <begin position="80"/>
        <end position="89"/>
    </location>
</feature>
<evidence type="ECO:0000256" key="2">
    <source>
        <dbReference type="ARBA" id="ARBA00009050"/>
    </source>
</evidence>
<feature type="compositionally biased region" description="Low complexity" evidence="10">
    <location>
        <begin position="69"/>
        <end position="79"/>
    </location>
</feature>
<dbReference type="GO" id="GO:0000981">
    <property type="term" value="F:DNA-binding transcription factor activity, RNA polymerase II-specific"/>
    <property type="evidence" value="ECO:0007669"/>
    <property type="project" value="TreeGrafter"/>
</dbReference>
<dbReference type="SUPFAM" id="SSF57959">
    <property type="entry name" value="Leucine zipper domain"/>
    <property type="match status" value="1"/>
</dbReference>
<feature type="domain" description="BZIP" evidence="11">
    <location>
        <begin position="398"/>
        <end position="461"/>
    </location>
</feature>
<dbReference type="Ensembl" id="ENSCSAVT00000014819.1">
    <property type="protein sequence ID" value="ENSCSAVP00000014652.1"/>
    <property type="gene ID" value="ENSCSAVG00000008562.1"/>
</dbReference>
<evidence type="ECO:0000256" key="3">
    <source>
        <dbReference type="ARBA" id="ARBA00023015"/>
    </source>
</evidence>
<dbReference type="PROSITE" id="PS00036">
    <property type="entry name" value="BZIP_BASIC"/>
    <property type="match status" value="1"/>
</dbReference>
<dbReference type="Pfam" id="PF00170">
    <property type="entry name" value="bZIP_1"/>
    <property type="match status" value="1"/>
</dbReference>
<dbReference type="SMART" id="SM00338">
    <property type="entry name" value="BRLZ"/>
    <property type="match status" value="1"/>
</dbReference>
<keyword evidence="7" id="KW-0834">Unfolded protein response</keyword>
<comment type="subcellular location">
    <subcellularLocation>
        <location evidence="1">Nucleus</location>
    </subcellularLocation>
</comment>
<protein>
    <recommendedName>
        <fullName evidence="11">BZIP domain-containing protein</fullName>
    </recommendedName>
</protein>
<dbReference type="Gene3D" id="1.20.5.170">
    <property type="match status" value="1"/>
</dbReference>
<proteinExistence type="inferred from homology"/>
<dbReference type="FunCoup" id="H2ZAN7">
    <property type="interactions" value="3"/>
</dbReference>
<dbReference type="InterPro" id="IPR004827">
    <property type="entry name" value="bZIP"/>
</dbReference>
<keyword evidence="3" id="KW-0805">Transcription regulation</keyword>
<dbReference type="GO" id="GO:0006986">
    <property type="term" value="P:response to unfolded protein"/>
    <property type="evidence" value="ECO:0007669"/>
    <property type="project" value="UniProtKB-KW"/>
</dbReference>
<dbReference type="CDD" id="cd14689">
    <property type="entry name" value="bZIP_CREB3"/>
    <property type="match status" value="1"/>
</dbReference>
<dbReference type="PANTHER" id="PTHR46004:SF3">
    <property type="entry name" value="CYCLIC AMP RESPONSE ELEMENT-BINDING PROTEIN A"/>
    <property type="match status" value="1"/>
</dbReference>
<evidence type="ECO:0000256" key="6">
    <source>
        <dbReference type="ARBA" id="ARBA00023163"/>
    </source>
</evidence>
<dbReference type="FunFam" id="1.20.5.170:FF:000054">
    <property type="entry name" value="Cyclic AMP-responsive element-binding protein 3-like 2"/>
    <property type="match status" value="1"/>
</dbReference>
<keyword evidence="13" id="KW-1185">Reference proteome</keyword>
<name>H2ZAN7_CIOSA</name>
<reference evidence="12" key="3">
    <citation type="submission" date="2025-09" db="UniProtKB">
        <authorList>
            <consortium name="Ensembl"/>
        </authorList>
    </citation>
    <scope>IDENTIFICATION</scope>
</reference>
<dbReference type="HOGENOM" id="CLU_431435_0_0_1"/>
<dbReference type="eggNOG" id="KOG0709">
    <property type="taxonomic scope" value="Eukaryota"/>
</dbReference>
<evidence type="ECO:0000256" key="9">
    <source>
        <dbReference type="SAM" id="Coils"/>
    </source>
</evidence>
<dbReference type="OMA" id="LMAVKFE"/>
<feature type="region of interest" description="Disordered" evidence="10">
    <location>
        <begin position="559"/>
        <end position="582"/>
    </location>
</feature>